<accession>F9XR82</accession>
<evidence type="ECO:0000313" key="7">
    <source>
        <dbReference type="Proteomes" id="UP000008062"/>
    </source>
</evidence>
<comment type="similarity">
    <text evidence="1">Belongs to the RAD52 family.</text>
</comment>
<keyword evidence="4" id="KW-0234">DNA repair</keyword>
<reference evidence="6 7" key="1">
    <citation type="journal article" date="2011" name="PLoS Genet.">
        <title>Finished genome of the fungal wheat pathogen Mycosphaerella graminicola reveals dispensome structure, chromosome plasticity, and stealth pathogenesis.</title>
        <authorList>
            <person name="Goodwin S.B."/>
            <person name="Ben M'barek S."/>
            <person name="Dhillon B."/>
            <person name="Wittenberg A.H.J."/>
            <person name="Crane C.F."/>
            <person name="Hane J.K."/>
            <person name="Foster A.J."/>
            <person name="Van der Lee T.A.J."/>
            <person name="Grimwood J."/>
            <person name="Aerts A."/>
            <person name="Antoniw J."/>
            <person name="Bailey A."/>
            <person name="Bluhm B."/>
            <person name="Bowler J."/>
            <person name="Bristow J."/>
            <person name="van der Burgt A."/>
            <person name="Canto-Canche B."/>
            <person name="Churchill A.C.L."/>
            <person name="Conde-Ferraez L."/>
            <person name="Cools H.J."/>
            <person name="Coutinho P.M."/>
            <person name="Csukai M."/>
            <person name="Dehal P."/>
            <person name="De Wit P."/>
            <person name="Donzelli B."/>
            <person name="van de Geest H.C."/>
            <person name="van Ham R.C.H.J."/>
            <person name="Hammond-Kosack K.E."/>
            <person name="Henrissat B."/>
            <person name="Kilian A."/>
            <person name="Kobayashi A.K."/>
            <person name="Koopmann E."/>
            <person name="Kourmpetis Y."/>
            <person name="Kuzniar A."/>
            <person name="Lindquist E."/>
            <person name="Lombard V."/>
            <person name="Maliepaard C."/>
            <person name="Martins N."/>
            <person name="Mehrabi R."/>
            <person name="Nap J.P.H."/>
            <person name="Ponomarenko A."/>
            <person name="Rudd J.J."/>
            <person name="Salamov A."/>
            <person name="Schmutz J."/>
            <person name="Schouten H.J."/>
            <person name="Shapiro H."/>
            <person name="Stergiopoulos I."/>
            <person name="Torriani S.F.F."/>
            <person name="Tu H."/>
            <person name="de Vries R.P."/>
            <person name="Waalwijk C."/>
            <person name="Ware S.B."/>
            <person name="Wiebenga A."/>
            <person name="Zwiers L.-H."/>
            <person name="Oliver R.P."/>
            <person name="Grigoriev I.V."/>
            <person name="Kema G.H.J."/>
        </authorList>
    </citation>
    <scope>NUCLEOTIDE SEQUENCE [LARGE SCALE GENOMIC DNA]</scope>
    <source>
        <strain evidence="7">CBS 115943 / IPO323</strain>
    </source>
</reference>
<sequence>MPLCPRFYREMQTSRLQVEEQFGFSAMPFLGRTAVTIQGQSPAVDVDDQHKLIMTHCAASPTATAKALPLVQLFSWADFFSHIDPSCDTNLHPLLSWLEQEWPAFDARNYAENDDCDDNVELELWQRGDEEDEEEDDNEALNGDADLEEDNADVDAEGDAPPVMEKTKAAAKRNAAAQASEDRGGGHDKELIAMEATKEPPTRTVHEFAASGAQPLSTPLRYLTTTTSIGLPGGPAREAARMISVLDALKDTPDIFGVTHMGSEATFSAPEARHAKMAIYKRPSEHTTLDSRPSCRCKAAASGKAKEEAATDAMKWPLRNFGKVVGDCPYDKDYLSRTTKAKCNPQSEVVSIHPFSYRCSAQQLLKLMIAQEVGPILAACGLQVIVLYSRHHLRNRPQ</sequence>
<dbReference type="GO" id="GO:0000724">
    <property type="term" value="P:double-strand break repair via homologous recombination"/>
    <property type="evidence" value="ECO:0007669"/>
    <property type="project" value="TreeGrafter"/>
</dbReference>
<dbReference type="InterPro" id="IPR042525">
    <property type="entry name" value="Rad52_Rad59_Rad22_sf"/>
</dbReference>
<dbReference type="KEGG" id="ztr:MYCGRDRAFT_97741"/>
<evidence type="ECO:0000256" key="5">
    <source>
        <dbReference type="SAM" id="MobiDB-lite"/>
    </source>
</evidence>
<dbReference type="RefSeq" id="XP_003847236.1">
    <property type="nucleotide sequence ID" value="XM_003847188.1"/>
</dbReference>
<keyword evidence="3" id="KW-0233">DNA recombination</keyword>
<dbReference type="GO" id="GO:0005634">
    <property type="term" value="C:nucleus"/>
    <property type="evidence" value="ECO:0007669"/>
    <property type="project" value="TreeGrafter"/>
</dbReference>
<dbReference type="STRING" id="336722.F9XR82"/>
<dbReference type="InterPro" id="IPR041247">
    <property type="entry name" value="Rad52_fam"/>
</dbReference>
<dbReference type="GeneID" id="13399934"/>
<dbReference type="EMBL" id="CM001211">
    <property type="protein sequence ID" value="EGP82212.1"/>
    <property type="molecule type" value="Genomic_DNA"/>
</dbReference>
<evidence type="ECO:0000256" key="2">
    <source>
        <dbReference type="ARBA" id="ARBA00022763"/>
    </source>
</evidence>
<dbReference type="PANTHER" id="PTHR12132">
    <property type="entry name" value="DNA REPAIR AND RECOMBINATION PROTEIN RAD52, RAD59"/>
    <property type="match status" value="1"/>
</dbReference>
<name>F9XR82_ZYMTI</name>
<dbReference type="HOGENOM" id="CLU_693009_0_0_1"/>
<keyword evidence="2" id="KW-0227">DNA damage</keyword>
<evidence type="ECO:0000313" key="6">
    <source>
        <dbReference type="EMBL" id="EGP82212.1"/>
    </source>
</evidence>
<keyword evidence="7" id="KW-1185">Reference proteome</keyword>
<dbReference type="InterPro" id="IPR007232">
    <property type="entry name" value="Rad52_Rad59_Rad22"/>
</dbReference>
<proteinExistence type="inferred from homology"/>
<gene>
    <name evidence="6" type="ORF">MYCGRDRAFT_97741</name>
</gene>
<evidence type="ECO:0000256" key="3">
    <source>
        <dbReference type="ARBA" id="ARBA00023172"/>
    </source>
</evidence>
<organism evidence="6 7">
    <name type="scientific">Zymoseptoria tritici (strain CBS 115943 / IPO323)</name>
    <name type="common">Speckled leaf blotch fungus</name>
    <name type="synonym">Septoria tritici</name>
    <dbReference type="NCBI Taxonomy" id="336722"/>
    <lineage>
        <taxon>Eukaryota</taxon>
        <taxon>Fungi</taxon>
        <taxon>Dikarya</taxon>
        <taxon>Ascomycota</taxon>
        <taxon>Pezizomycotina</taxon>
        <taxon>Dothideomycetes</taxon>
        <taxon>Dothideomycetidae</taxon>
        <taxon>Mycosphaerellales</taxon>
        <taxon>Mycosphaerellaceae</taxon>
        <taxon>Zymoseptoria</taxon>
    </lineage>
</organism>
<dbReference type="Pfam" id="PF04098">
    <property type="entry name" value="Rad52_Rad22"/>
    <property type="match status" value="1"/>
</dbReference>
<dbReference type="AlphaFoldDB" id="F9XR82"/>
<dbReference type="Proteomes" id="UP000008062">
    <property type="component" value="Chromosome 16"/>
</dbReference>
<protein>
    <submittedName>
        <fullName evidence="6">Uncharacterized protein</fullName>
    </submittedName>
</protein>
<dbReference type="Gene3D" id="3.30.390.80">
    <property type="entry name" value="DNA repair protein Rad52/59/22"/>
    <property type="match status" value="1"/>
</dbReference>
<dbReference type="SUPFAM" id="SSF54768">
    <property type="entry name" value="dsRNA-binding domain-like"/>
    <property type="match status" value="1"/>
</dbReference>
<dbReference type="PANTHER" id="PTHR12132:SF1">
    <property type="entry name" value="DNA REPAIR PROTEIN RAD52 HOMOLOG"/>
    <property type="match status" value="1"/>
</dbReference>
<dbReference type="GO" id="GO:0045002">
    <property type="term" value="P:double-strand break repair via single-strand annealing"/>
    <property type="evidence" value="ECO:0007669"/>
    <property type="project" value="TreeGrafter"/>
</dbReference>
<feature type="region of interest" description="Disordered" evidence="5">
    <location>
        <begin position="127"/>
        <end position="188"/>
    </location>
</feature>
<evidence type="ECO:0000256" key="1">
    <source>
        <dbReference type="ARBA" id="ARBA00006638"/>
    </source>
</evidence>
<feature type="compositionally biased region" description="Acidic residues" evidence="5">
    <location>
        <begin position="129"/>
        <end position="158"/>
    </location>
</feature>
<dbReference type="eggNOG" id="KOG4141">
    <property type="taxonomic scope" value="Eukaryota"/>
</dbReference>
<dbReference type="InParanoid" id="F9XR82"/>
<dbReference type="GO" id="GO:0006312">
    <property type="term" value="P:mitotic recombination"/>
    <property type="evidence" value="ECO:0007669"/>
    <property type="project" value="TreeGrafter"/>
</dbReference>
<evidence type="ECO:0000256" key="4">
    <source>
        <dbReference type="ARBA" id="ARBA00023204"/>
    </source>
</evidence>